<reference evidence="3" key="2">
    <citation type="submission" date="2015-01" db="EMBL/GenBank/DDBJ databases">
        <title>Evolutionary Origins and Diversification of the Mycorrhizal Mutualists.</title>
        <authorList>
            <consortium name="DOE Joint Genome Institute"/>
            <consortium name="Mycorrhizal Genomics Consortium"/>
            <person name="Kohler A."/>
            <person name="Kuo A."/>
            <person name="Nagy L.G."/>
            <person name="Floudas D."/>
            <person name="Copeland A."/>
            <person name="Barry K.W."/>
            <person name="Cichocki N."/>
            <person name="Veneault-Fourrey C."/>
            <person name="LaButti K."/>
            <person name="Lindquist E.A."/>
            <person name="Lipzen A."/>
            <person name="Lundell T."/>
            <person name="Morin E."/>
            <person name="Murat C."/>
            <person name="Riley R."/>
            <person name="Ohm R."/>
            <person name="Sun H."/>
            <person name="Tunlid A."/>
            <person name="Henrissat B."/>
            <person name="Grigoriev I.V."/>
            <person name="Hibbett D.S."/>
            <person name="Martin F."/>
        </authorList>
    </citation>
    <scope>NUCLEOTIDE SEQUENCE [LARGE SCALE GENOMIC DNA]</scope>
    <source>
        <strain evidence="3">Ve08.2h10</strain>
    </source>
</reference>
<dbReference type="PANTHER" id="PTHR38701:SF1">
    <property type="entry name" value="UP-REGULATED DURING SEPTATION PROTEIN 1 DOMAIN-CONTAINING PROTEIN"/>
    <property type="match status" value="1"/>
</dbReference>
<name>A0A0D0DSI2_9AGAM</name>
<feature type="compositionally biased region" description="Basic and acidic residues" evidence="1">
    <location>
        <begin position="1"/>
        <end position="14"/>
    </location>
</feature>
<feature type="compositionally biased region" description="Acidic residues" evidence="1">
    <location>
        <begin position="488"/>
        <end position="507"/>
    </location>
</feature>
<dbReference type="HOGENOM" id="CLU_031557_0_0_1"/>
<sequence>MDIHLRKVTARVDLKAGNSFARAPPASRPGSPTKKPPTSSLSPPPFRPKAKVNSSATVRKLSSSSSLNIDRAKNPPSISRPNSPFKLPRTFANAGPSDPPRSRITARPTSKSGISPVQTSPGSPESRQRALTTVATKLKPPHLEERPRSGSVVALHHALSSSDLKRPPSPTLSQSSHFFEHSSVDNEPRNSSPVLAPIKIKSRVTRLAKFTSTSAGDPASRSLSPPWATTRPIHTRVRAPSITSSFSLNDPPTTSPSSPFYPITTGSPAANPHRYAVPRRAQSPVRSHQPLIASKDPPIGKVPLIPRVDTASVPLPPHSPPTSILSLSSKSSVSRTSLSLNTDQSPGDQESFSIIVSNLKRRSIEWNRATSSVFFPQSEYESQIGREGSGSQDMGLRDSVPENRHSESDVESEGSEGQLRAEAKTNRKIADLEITNRSLLAINASLETTKNHQAKEIRDLRRKLRESRLILPPRQYKTINSALVAEDGRDDEDDEDDSEEIEEGADDETFQRVRGLIEGLVESGKRALEEKPEDLRANIATKVLNADELRSWQDSGQRSVTSMSYLDHQDADDETIHWSPALIAMLDGATKSLAQSNRELTSRPASRSSSSPLPPITVTPSL</sequence>
<feature type="region of interest" description="Disordered" evidence="1">
    <location>
        <begin position="482"/>
        <end position="507"/>
    </location>
</feature>
<dbReference type="AlphaFoldDB" id="A0A0D0DSI2"/>
<feature type="compositionally biased region" description="Polar residues" evidence="1">
    <location>
        <begin position="52"/>
        <end position="68"/>
    </location>
</feature>
<evidence type="ECO:0000313" key="3">
    <source>
        <dbReference type="Proteomes" id="UP000054538"/>
    </source>
</evidence>
<dbReference type="EMBL" id="KN825425">
    <property type="protein sequence ID" value="KIK91116.1"/>
    <property type="molecule type" value="Genomic_DNA"/>
</dbReference>
<feature type="region of interest" description="Disordered" evidence="1">
    <location>
        <begin position="594"/>
        <end position="622"/>
    </location>
</feature>
<feature type="region of interest" description="Disordered" evidence="1">
    <location>
        <begin position="380"/>
        <end position="424"/>
    </location>
</feature>
<dbReference type="PANTHER" id="PTHR38701">
    <property type="entry name" value="CHROMOSOME 8, WHOLE GENOME SHOTGUN SEQUENCE"/>
    <property type="match status" value="1"/>
</dbReference>
<proteinExistence type="predicted"/>
<keyword evidence="3" id="KW-1185">Reference proteome</keyword>
<organism evidence="2 3">
    <name type="scientific">Paxillus rubicundulus Ve08.2h10</name>
    <dbReference type="NCBI Taxonomy" id="930991"/>
    <lineage>
        <taxon>Eukaryota</taxon>
        <taxon>Fungi</taxon>
        <taxon>Dikarya</taxon>
        <taxon>Basidiomycota</taxon>
        <taxon>Agaricomycotina</taxon>
        <taxon>Agaricomycetes</taxon>
        <taxon>Agaricomycetidae</taxon>
        <taxon>Boletales</taxon>
        <taxon>Paxilineae</taxon>
        <taxon>Paxillaceae</taxon>
        <taxon>Paxillus</taxon>
    </lineage>
</organism>
<feature type="region of interest" description="Disordered" evidence="1">
    <location>
        <begin position="210"/>
        <end position="349"/>
    </location>
</feature>
<feature type="compositionally biased region" description="Low complexity" evidence="1">
    <location>
        <begin position="602"/>
        <end position="611"/>
    </location>
</feature>
<evidence type="ECO:0000256" key="1">
    <source>
        <dbReference type="SAM" id="MobiDB-lite"/>
    </source>
</evidence>
<feature type="compositionally biased region" description="Basic and acidic residues" evidence="1">
    <location>
        <begin position="395"/>
        <end position="408"/>
    </location>
</feature>
<dbReference type="InParanoid" id="A0A0D0DSI2"/>
<dbReference type="STRING" id="930991.A0A0D0DSI2"/>
<dbReference type="OrthoDB" id="2555519at2759"/>
<gene>
    <name evidence="2" type="ORF">PAXRUDRAFT_831110</name>
</gene>
<feature type="compositionally biased region" description="Polar residues" evidence="1">
    <location>
        <begin position="241"/>
        <end position="250"/>
    </location>
</feature>
<reference evidence="2 3" key="1">
    <citation type="submission" date="2014-04" db="EMBL/GenBank/DDBJ databases">
        <authorList>
            <consortium name="DOE Joint Genome Institute"/>
            <person name="Kuo A."/>
            <person name="Kohler A."/>
            <person name="Jargeat P."/>
            <person name="Nagy L.G."/>
            <person name="Floudas D."/>
            <person name="Copeland A."/>
            <person name="Barry K.W."/>
            <person name="Cichocki N."/>
            <person name="Veneault-Fourrey C."/>
            <person name="LaButti K."/>
            <person name="Lindquist E.A."/>
            <person name="Lipzen A."/>
            <person name="Lundell T."/>
            <person name="Morin E."/>
            <person name="Murat C."/>
            <person name="Sun H."/>
            <person name="Tunlid A."/>
            <person name="Henrissat B."/>
            <person name="Grigoriev I.V."/>
            <person name="Hibbett D.S."/>
            <person name="Martin F."/>
            <person name="Nordberg H.P."/>
            <person name="Cantor M.N."/>
            <person name="Hua S.X."/>
        </authorList>
    </citation>
    <scope>NUCLEOTIDE SEQUENCE [LARGE SCALE GENOMIC DNA]</scope>
    <source>
        <strain evidence="2 3">Ve08.2h10</strain>
    </source>
</reference>
<feature type="compositionally biased region" description="Low complexity" evidence="1">
    <location>
        <begin position="251"/>
        <end position="265"/>
    </location>
</feature>
<feature type="compositionally biased region" description="Low complexity" evidence="1">
    <location>
        <begin position="21"/>
        <end position="41"/>
    </location>
</feature>
<feature type="region of interest" description="Disordered" evidence="1">
    <location>
        <begin position="1"/>
        <end position="197"/>
    </location>
</feature>
<feature type="compositionally biased region" description="Low complexity" evidence="1">
    <location>
        <begin position="321"/>
        <end position="340"/>
    </location>
</feature>
<protein>
    <submittedName>
        <fullName evidence="2">Uncharacterized protein</fullName>
    </submittedName>
</protein>
<evidence type="ECO:0000313" key="2">
    <source>
        <dbReference type="EMBL" id="KIK91116.1"/>
    </source>
</evidence>
<feature type="compositionally biased region" description="Basic and acidic residues" evidence="1">
    <location>
        <begin position="178"/>
        <end position="188"/>
    </location>
</feature>
<feature type="compositionally biased region" description="Polar residues" evidence="1">
    <location>
        <begin position="107"/>
        <end position="135"/>
    </location>
</feature>
<feature type="compositionally biased region" description="Pro residues" evidence="1">
    <location>
        <begin position="612"/>
        <end position="622"/>
    </location>
</feature>
<accession>A0A0D0DSI2</accession>
<dbReference type="Proteomes" id="UP000054538">
    <property type="component" value="Unassembled WGS sequence"/>
</dbReference>